<accession>U4L2H0</accession>
<dbReference type="EMBL" id="HF935545">
    <property type="protein sequence ID" value="CCX10501.1"/>
    <property type="molecule type" value="Genomic_DNA"/>
</dbReference>
<name>U4L2H0_PYROM</name>
<evidence type="ECO:0000313" key="1">
    <source>
        <dbReference type="EMBL" id="CCX10501.1"/>
    </source>
</evidence>
<dbReference type="AlphaFoldDB" id="U4L2H0"/>
<keyword evidence="2" id="KW-1185">Reference proteome</keyword>
<proteinExistence type="predicted"/>
<sequence length="110" mass="12844">MTQEEFISRFRVSAEQLKATQSRIISDVTSRATSCISQLPDSQRDHAVSYWQQAFDRVQWYLIQATEKVFQSEGEMIGMLQKIWQLEIQADRDVNGHCNDGLQWLHKRVA</sequence>
<evidence type="ECO:0000313" key="2">
    <source>
        <dbReference type="Proteomes" id="UP000018144"/>
    </source>
</evidence>
<dbReference type="Proteomes" id="UP000018144">
    <property type="component" value="Unassembled WGS sequence"/>
</dbReference>
<protein>
    <submittedName>
        <fullName evidence="1">Uncharacterized protein</fullName>
    </submittedName>
</protein>
<organism evidence="1 2">
    <name type="scientific">Pyronema omphalodes (strain CBS 100304)</name>
    <name type="common">Pyronema confluens</name>
    <dbReference type="NCBI Taxonomy" id="1076935"/>
    <lineage>
        <taxon>Eukaryota</taxon>
        <taxon>Fungi</taxon>
        <taxon>Dikarya</taxon>
        <taxon>Ascomycota</taxon>
        <taxon>Pezizomycotina</taxon>
        <taxon>Pezizomycetes</taxon>
        <taxon>Pezizales</taxon>
        <taxon>Pyronemataceae</taxon>
        <taxon>Pyronema</taxon>
    </lineage>
</organism>
<reference evidence="1 2" key="1">
    <citation type="journal article" date="2013" name="PLoS Genet.">
        <title>The genome and development-dependent transcriptomes of Pyronema confluens: a window into fungal evolution.</title>
        <authorList>
            <person name="Traeger S."/>
            <person name="Altegoer F."/>
            <person name="Freitag M."/>
            <person name="Gabaldon T."/>
            <person name="Kempken F."/>
            <person name="Kumar A."/>
            <person name="Marcet-Houben M."/>
            <person name="Poggeler S."/>
            <person name="Stajich J.E."/>
            <person name="Nowrousian M."/>
        </authorList>
    </citation>
    <scope>NUCLEOTIDE SEQUENCE [LARGE SCALE GENOMIC DNA]</scope>
    <source>
        <strain evidence="2">CBS 100304</strain>
        <tissue evidence="1">Vegetative mycelium</tissue>
    </source>
</reference>
<gene>
    <name evidence="1" type="ORF">PCON_10095</name>
</gene>